<dbReference type="EC" id="5.3.1.1" evidence="3"/>
<comment type="pathway">
    <text evidence="3">Carbohydrate degradation; glycolysis; D-glyceraldehyde 3-phosphate from glycerone phosphate: step 1/1.</text>
</comment>
<dbReference type="Proteomes" id="UP000176244">
    <property type="component" value="Unassembled WGS sequence"/>
</dbReference>
<evidence type="ECO:0000256" key="2">
    <source>
        <dbReference type="ARBA" id="ARBA00023235"/>
    </source>
</evidence>
<dbReference type="Gene3D" id="3.20.20.70">
    <property type="entry name" value="Aldolase class I"/>
    <property type="match status" value="1"/>
</dbReference>
<dbReference type="GO" id="GO:0046166">
    <property type="term" value="P:glyceraldehyde-3-phosphate biosynthetic process"/>
    <property type="evidence" value="ECO:0007669"/>
    <property type="project" value="TreeGrafter"/>
</dbReference>
<dbReference type="EMBL" id="CP087994">
    <property type="protein sequence ID" value="UYO62172.1"/>
    <property type="molecule type" value="Genomic_DNA"/>
</dbReference>
<dbReference type="GO" id="GO:0005829">
    <property type="term" value="C:cytosol"/>
    <property type="evidence" value="ECO:0007669"/>
    <property type="project" value="TreeGrafter"/>
</dbReference>
<dbReference type="GO" id="GO:0006096">
    <property type="term" value="P:glycolytic process"/>
    <property type="evidence" value="ECO:0007669"/>
    <property type="project" value="UniProtKB-UniPathway"/>
</dbReference>
<evidence type="ECO:0000313" key="7">
    <source>
        <dbReference type="Proteomes" id="UP000176244"/>
    </source>
</evidence>
<proteinExistence type="inferred from homology"/>
<dbReference type="CDD" id="cd00311">
    <property type="entry name" value="TIM"/>
    <property type="match status" value="1"/>
</dbReference>
<keyword evidence="3" id="KW-0312">Gluconeogenesis</keyword>
<dbReference type="InterPro" id="IPR020861">
    <property type="entry name" value="Triosephosphate_isomerase_AS"/>
</dbReference>
<keyword evidence="2 3" id="KW-0413">Isomerase</keyword>
<evidence type="ECO:0000313" key="8">
    <source>
        <dbReference type="Proteomes" id="UP000322619"/>
    </source>
</evidence>
<dbReference type="InterPro" id="IPR035990">
    <property type="entry name" value="TIM_sf"/>
</dbReference>
<name>A0A1F2PCW8_9FIRM</name>
<dbReference type="PANTHER" id="PTHR21139:SF42">
    <property type="entry name" value="TRIOSEPHOSPHATE ISOMERASE"/>
    <property type="match status" value="1"/>
</dbReference>
<protein>
    <recommendedName>
        <fullName evidence="3">Triosephosphate isomerase</fullName>
        <ecNumber evidence="3">5.3.1.1</ecNumber>
    </recommendedName>
</protein>
<dbReference type="OrthoDB" id="9809429at2"/>
<gene>
    <name evidence="4" type="primary">tpiA_2</name>
    <name evidence="4" type="ORF">ACWI_34100</name>
    <name evidence="5" type="ORF">FXB42_14910</name>
    <name evidence="6" type="ORF">LNN31_15490</name>
</gene>
<evidence type="ECO:0000313" key="6">
    <source>
        <dbReference type="EMBL" id="UYO62172.1"/>
    </source>
</evidence>
<dbReference type="PROSITE" id="PS00171">
    <property type="entry name" value="TIM_1"/>
    <property type="match status" value="1"/>
</dbReference>
<dbReference type="PANTHER" id="PTHR21139">
    <property type="entry name" value="TRIOSEPHOSPHATE ISOMERASE"/>
    <property type="match status" value="1"/>
</dbReference>
<keyword evidence="3" id="KW-0963">Cytoplasm</keyword>
<evidence type="ECO:0000256" key="3">
    <source>
        <dbReference type="RuleBase" id="RU363013"/>
    </source>
</evidence>
<sequence length="257" mass="28893">MKKFLLGTNWKMNKTLAEATDYTLAVSEIITKYPQFEFFIIPPHTHLWKLRELLDLNKSTLKLGAQNMHYEDAGQFTGEISPVMLAEIGLDLVELGHCERRQYFNETDETVNLKALAALKHQLLPLICIGEKMSDRNYGISREMLAKQLKVALKDISADQIGTFWIAYEPIWAIGVNGIPAETPYVNEIHDFLRSVLLSLYGPAGNDVPLLYGGSVNINNASEYAQLDNVDGLFIGRSAWEPDLFEALMASVSDVLR</sequence>
<evidence type="ECO:0000313" key="4">
    <source>
        <dbReference type="EMBL" id="OFV69098.1"/>
    </source>
</evidence>
<dbReference type="InterPro" id="IPR000652">
    <property type="entry name" value="Triosephosphate_isomerase"/>
</dbReference>
<accession>A0A1F2PCW8</accession>
<dbReference type="STRING" id="52694.ACWI_34100"/>
<keyword evidence="3" id="KW-0324">Glycolysis</keyword>
<comment type="subunit">
    <text evidence="3">Homodimer.</text>
</comment>
<dbReference type="GO" id="GO:0019563">
    <property type="term" value="P:glycerol catabolic process"/>
    <property type="evidence" value="ECO:0007669"/>
    <property type="project" value="TreeGrafter"/>
</dbReference>
<dbReference type="RefSeq" id="WP_070372652.1">
    <property type="nucleotide sequence ID" value="NZ_CABIIK010000014.1"/>
</dbReference>
<dbReference type="GO" id="GO:0004807">
    <property type="term" value="F:triose-phosphate isomerase activity"/>
    <property type="evidence" value="ECO:0007669"/>
    <property type="project" value="UniProtKB-EC"/>
</dbReference>
<comment type="pathway">
    <text evidence="3">Carbohydrate biosynthesis; gluconeogenesis.</text>
</comment>
<dbReference type="UniPathway" id="UPA00109">
    <property type="reaction ID" value="UER00189"/>
</dbReference>
<dbReference type="Proteomes" id="UP000322619">
    <property type="component" value="Unassembled WGS sequence"/>
</dbReference>
<evidence type="ECO:0000313" key="9">
    <source>
        <dbReference type="Proteomes" id="UP001163550"/>
    </source>
</evidence>
<dbReference type="UniPathway" id="UPA00138"/>
<dbReference type="PROSITE" id="PS51440">
    <property type="entry name" value="TIM_2"/>
    <property type="match status" value="1"/>
</dbReference>
<dbReference type="InterPro" id="IPR013785">
    <property type="entry name" value="Aldolase_TIM"/>
</dbReference>
<reference evidence="5 8" key="2">
    <citation type="submission" date="2019-08" db="EMBL/GenBank/DDBJ databases">
        <title>Isolation and enrichment of carboxydotrophic bacteria from anaerobic sludge for the production of bio-based chemicals from syngas.</title>
        <authorList>
            <person name="Antares A.L."/>
            <person name="Moreira J."/>
            <person name="Diender M."/>
            <person name="Parshina S.N."/>
            <person name="Stams A.J.M."/>
            <person name="Alves M."/>
            <person name="Alves J.I."/>
            <person name="Sousa D.Z."/>
        </authorList>
    </citation>
    <scope>NUCLEOTIDE SEQUENCE [LARGE SCALE GENOMIC DNA]</scope>
    <source>
        <strain evidence="5 8">JM</strain>
    </source>
</reference>
<dbReference type="NCBIfam" id="NF000722">
    <property type="entry name" value="PRK00042.2-1"/>
    <property type="match status" value="1"/>
</dbReference>
<comment type="catalytic activity">
    <reaction evidence="3">
        <text>D-glyceraldehyde 3-phosphate = dihydroxyacetone phosphate</text>
        <dbReference type="Rhea" id="RHEA:18585"/>
        <dbReference type="ChEBI" id="CHEBI:57642"/>
        <dbReference type="ChEBI" id="CHEBI:59776"/>
        <dbReference type="EC" id="5.3.1.1"/>
    </reaction>
</comment>
<dbReference type="SUPFAM" id="SSF51351">
    <property type="entry name" value="Triosephosphate isomerase (TIM)"/>
    <property type="match status" value="1"/>
</dbReference>
<evidence type="ECO:0000313" key="5">
    <source>
        <dbReference type="EMBL" id="TYC83932.1"/>
    </source>
</evidence>
<comment type="subcellular location">
    <subcellularLocation>
        <location evidence="3">Cytoplasm</location>
    </subcellularLocation>
</comment>
<dbReference type="AlphaFoldDB" id="A0A1F2PCW8"/>
<evidence type="ECO:0000256" key="1">
    <source>
        <dbReference type="ARBA" id="ARBA00007422"/>
    </source>
</evidence>
<keyword evidence="9" id="KW-1185">Reference proteome</keyword>
<dbReference type="GO" id="GO:0006094">
    <property type="term" value="P:gluconeogenesis"/>
    <property type="evidence" value="ECO:0007669"/>
    <property type="project" value="UniProtKB-UniPathway"/>
</dbReference>
<dbReference type="EMBL" id="VSLA01000028">
    <property type="protein sequence ID" value="TYC83932.1"/>
    <property type="molecule type" value="Genomic_DNA"/>
</dbReference>
<comment type="similarity">
    <text evidence="1 3">Belongs to the triosephosphate isomerase family.</text>
</comment>
<organism evidence="4 7">
    <name type="scientific">Acetobacterium wieringae</name>
    <dbReference type="NCBI Taxonomy" id="52694"/>
    <lineage>
        <taxon>Bacteria</taxon>
        <taxon>Bacillati</taxon>
        <taxon>Bacillota</taxon>
        <taxon>Clostridia</taxon>
        <taxon>Eubacteriales</taxon>
        <taxon>Eubacteriaceae</taxon>
        <taxon>Acetobacterium</taxon>
    </lineage>
</organism>
<dbReference type="EMBL" id="LKEU01000046">
    <property type="protein sequence ID" value="OFV69098.1"/>
    <property type="molecule type" value="Genomic_DNA"/>
</dbReference>
<dbReference type="Proteomes" id="UP001163550">
    <property type="component" value="Chromosome"/>
</dbReference>
<dbReference type="Pfam" id="PF00121">
    <property type="entry name" value="TIM"/>
    <property type="match status" value="1"/>
</dbReference>
<reference evidence="4 7" key="1">
    <citation type="submission" date="2015-09" db="EMBL/GenBank/DDBJ databases">
        <title>Genome sequence of Acetobacterium wieringae DSM 1911.</title>
        <authorList>
            <person name="Poehlein A."/>
            <person name="Bengelsdorf F.R."/>
            <person name="Schiel-Bengelsdorf B."/>
            <person name="Duerre P."/>
            <person name="Daniel R."/>
        </authorList>
    </citation>
    <scope>NUCLEOTIDE SEQUENCE [LARGE SCALE GENOMIC DNA]</scope>
    <source>
        <strain evidence="4 7">DSM 1911</strain>
    </source>
</reference>
<reference evidence="6" key="3">
    <citation type="submission" date="2021-11" db="EMBL/GenBank/DDBJ databases">
        <title>Isoprene-degrading acetogen.</title>
        <authorList>
            <person name="Yang Y."/>
            <person name="Jin H."/>
            <person name="Yan J."/>
        </authorList>
    </citation>
    <scope>NUCLEOTIDE SEQUENCE</scope>
    <source>
        <strain evidence="6">Berkeley</strain>
    </source>
</reference>